<keyword evidence="1" id="KW-1133">Transmembrane helix</keyword>
<evidence type="ECO:0000256" key="1">
    <source>
        <dbReference type="SAM" id="Phobius"/>
    </source>
</evidence>
<evidence type="ECO:0000313" key="3">
    <source>
        <dbReference type="Proteomes" id="UP000058857"/>
    </source>
</evidence>
<feature type="transmembrane region" description="Helical" evidence="1">
    <location>
        <begin position="275"/>
        <end position="307"/>
    </location>
</feature>
<dbReference type="AlphaFoldDB" id="A0A0E3AY22"/>
<name>A0A0E3AY22_LEPBO</name>
<dbReference type="Proteomes" id="UP000058857">
    <property type="component" value="Chromosome 1"/>
</dbReference>
<gene>
    <name evidence="2" type="ORF">LBBP_01881</name>
</gene>
<keyword evidence="1" id="KW-0472">Membrane</keyword>
<reference evidence="2 3" key="1">
    <citation type="journal article" date="2015" name="PLoS Negl. Trop. Dis.">
        <title>Distribution of Plasmids in Distinct Leptospira Pathogenic Species.</title>
        <authorList>
            <person name="Wang Y."/>
            <person name="Zhuang X."/>
            <person name="Zhong Y."/>
            <person name="Zhang C."/>
            <person name="Zhang Y."/>
            <person name="Zeng L."/>
            <person name="Zhu Y."/>
            <person name="He P."/>
            <person name="Dong K."/>
            <person name="Pal U."/>
            <person name="Guo X."/>
            <person name="Qin J."/>
        </authorList>
    </citation>
    <scope>NUCLEOTIDE SEQUENCE [LARGE SCALE GENOMIC DNA]</scope>
    <source>
        <strain evidence="2 3">56604</strain>
    </source>
</reference>
<proteinExistence type="predicted"/>
<dbReference type="RefSeq" id="WP_002738928.1">
    <property type="nucleotide sequence ID" value="NZ_CP012029.1"/>
</dbReference>
<protein>
    <submittedName>
        <fullName evidence="2">Uncharacterized protein</fullName>
    </submittedName>
</protein>
<dbReference type="PATRIC" id="fig|280505.15.peg.1843"/>
<accession>A0A0E3AY22</accession>
<evidence type="ECO:0000313" key="2">
    <source>
        <dbReference type="EMBL" id="ALO26158.1"/>
    </source>
</evidence>
<dbReference type="EMBL" id="CP012029">
    <property type="protein sequence ID" value="ALO26158.1"/>
    <property type="molecule type" value="Genomic_DNA"/>
</dbReference>
<keyword evidence="1" id="KW-0812">Transmembrane</keyword>
<organism evidence="2">
    <name type="scientific">Leptospira borgpetersenii serovar Ballum</name>
    <dbReference type="NCBI Taxonomy" id="280505"/>
    <lineage>
        <taxon>Bacteria</taxon>
        <taxon>Pseudomonadati</taxon>
        <taxon>Spirochaetota</taxon>
        <taxon>Spirochaetia</taxon>
        <taxon>Leptospirales</taxon>
        <taxon>Leptospiraceae</taxon>
        <taxon>Leptospira</taxon>
    </lineage>
</organism>
<sequence>MTSIYRRIRIFCFCFVVLPFVNCLTLNLWQTHQTISFYDYKRPSMSKMKILQKKNHPILEISYTMKGENKLQRYCTPQPETNAAPSEEYSYDIINRTLNEECEFKSGESHSSIRVENAQKKLFFYDLGKAIHLRDNHHIDLIIYRGTHIRKKISDIKEAWFNSYDGLCIADSKNRTLAIDCSKVEEDGGNNFRDRRVCTQTEADCSKQSNTKLLTVSEIPQTPPIYFVTIPEPFAYSQRSASAYYAVWSASTQTSSQILYITFNPRSRSISPTNIIYYGLGYLLYPFTIVADVVSAPFVLAYIIYLFNKHSYVP</sequence>